<reference evidence="2" key="1">
    <citation type="journal article" date="2018" name="Genome Biol. Evol.">
        <title>Genomics and development of Lentinus tigrinus, a white-rot wood-decaying mushroom with dimorphic fruiting bodies.</title>
        <authorList>
            <person name="Wu B."/>
            <person name="Xu Z."/>
            <person name="Knudson A."/>
            <person name="Carlson A."/>
            <person name="Chen N."/>
            <person name="Kovaka S."/>
            <person name="LaButti K."/>
            <person name="Lipzen A."/>
            <person name="Pennachio C."/>
            <person name="Riley R."/>
            <person name="Schakwitz W."/>
            <person name="Umezawa K."/>
            <person name="Ohm R.A."/>
            <person name="Grigoriev I.V."/>
            <person name="Nagy L.G."/>
            <person name="Gibbons J."/>
            <person name="Hibbett D."/>
        </authorList>
    </citation>
    <scope>NUCLEOTIDE SEQUENCE [LARGE SCALE GENOMIC DNA]</scope>
    <source>
        <strain evidence="2">ALCF2SS1-6</strain>
    </source>
</reference>
<gene>
    <name evidence="2" type="ORF">L227DRAFT_527792</name>
</gene>
<feature type="region of interest" description="Disordered" evidence="1">
    <location>
        <begin position="331"/>
        <end position="369"/>
    </location>
</feature>
<accession>A0A5C2S5W7</accession>
<dbReference type="STRING" id="1328759.A0A5C2S5W7"/>
<dbReference type="Proteomes" id="UP000313359">
    <property type="component" value="Unassembled WGS sequence"/>
</dbReference>
<dbReference type="AlphaFoldDB" id="A0A5C2S5W7"/>
<organism evidence="2 3">
    <name type="scientific">Lentinus tigrinus ALCF2SS1-6</name>
    <dbReference type="NCBI Taxonomy" id="1328759"/>
    <lineage>
        <taxon>Eukaryota</taxon>
        <taxon>Fungi</taxon>
        <taxon>Dikarya</taxon>
        <taxon>Basidiomycota</taxon>
        <taxon>Agaricomycotina</taxon>
        <taxon>Agaricomycetes</taxon>
        <taxon>Polyporales</taxon>
        <taxon>Polyporaceae</taxon>
        <taxon>Lentinus</taxon>
    </lineage>
</organism>
<name>A0A5C2S5W7_9APHY</name>
<dbReference type="Gene3D" id="3.30.710.10">
    <property type="entry name" value="Potassium Channel Kv1.1, Chain A"/>
    <property type="match status" value="1"/>
</dbReference>
<evidence type="ECO:0000313" key="2">
    <source>
        <dbReference type="EMBL" id="RPD59195.1"/>
    </source>
</evidence>
<keyword evidence="3" id="KW-1185">Reference proteome</keyword>
<evidence type="ECO:0000256" key="1">
    <source>
        <dbReference type="SAM" id="MobiDB-lite"/>
    </source>
</evidence>
<dbReference type="EMBL" id="ML122271">
    <property type="protein sequence ID" value="RPD59195.1"/>
    <property type="molecule type" value="Genomic_DNA"/>
</dbReference>
<feature type="region of interest" description="Disordered" evidence="1">
    <location>
        <begin position="73"/>
        <end position="147"/>
    </location>
</feature>
<feature type="compositionally biased region" description="Basic and acidic residues" evidence="1">
    <location>
        <begin position="126"/>
        <end position="142"/>
    </location>
</feature>
<evidence type="ECO:0008006" key="4">
    <source>
        <dbReference type="Google" id="ProtNLM"/>
    </source>
</evidence>
<dbReference type="InterPro" id="IPR011333">
    <property type="entry name" value="SKP1/BTB/POZ_sf"/>
</dbReference>
<protein>
    <recommendedName>
        <fullName evidence="4">BTB domain-containing protein</fullName>
    </recommendedName>
</protein>
<dbReference type="OrthoDB" id="6359816at2759"/>
<feature type="compositionally biased region" description="Acidic residues" evidence="1">
    <location>
        <begin position="90"/>
        <end position="103"/>
    </location>
</feature>
<sequence>MASATLSPVERALKDSLNPETFRDVNLYAFSRRTALQDGSIIIDHPLPIVAIGSILKETEHFSKLLTSGFSEANPDAAGPIRQSAHPYEYDYDTDSDLEDFEEPASTLSPGAESSPTSASSTRGKAKTETADEEKPVTKQEDGATGASKRHQVLIPNVAYRTLKACVLYLYTGKITFLPFKSKRADRSFALLTLSDSAPLACSPKSAYRLAESYGITALQDLAYKEIVSRLNPENIVEETFSSFFGRYDRLREDAVSFMSQHYTDSAVQQSLPDIIDKIVIGDMPYAGGVLRSLLGLRVLVAVESRLRPAIFGDIRFGGWAPQTPQIRDLAVPTEPENIGDEPEDKRVESVQNDGSVPLSRGGKKMRKK</sequence>
<evidence type="ECO:0000313" key="3">
    <source>
        <dbReference type="Proteomes" id="UP000313359"/>
    </source>
</evidence>
<feature type="compositionally biased region" description="Polar residues" evidence="1">
    <location>
        <begin position="106"/>
        <end position="123"/>
    </location>
</feature>
<proteinExistence type="predicted"/>